<name>A0AAV3XXJ3_9GAST</name>
<proteinExistence type="predicted"/>
<protein>
    <submittedName>
        <fullName evidence="2">Uncharacterized protein</fullName>
    </submittedName>
</protein>
<evidence type="ECO:0000313" key="2">
    <source>
        <dbReference type="EMBL" id="GFN75514.1"/>
    </source>
</evidence>
<keyword evidence="3" id="KW-1185">Reference proteome</keyword>
<organism evidence="2 3">
    <name type="scientific">Plakobranchus ocellatus</name>
    <dbReference type="NCBI Taxonomy" id="259542"/>
    <lineage>
        <taxon>Eukaryota</taxon>
        <taxon>Metazoa</taxon>
        <taxon>Spiralia</taxon>
        <taxon>Lophotrochozoa</taxon>
        <taxon>Mollusca</taxon>
        <taxon>Gastropoda</taxon>
        <taxon>Heterobranchia</taxon>
        <taxon>Euthyneura</taxon>
        <taxon>Panpulmonata</taxon>
        <taxon>Sacoglossa</taxon>
        <taxon>Placobranchoidea</taxon>
        <taxon>Plakobranchidae</taxon>
        <taxon>Plakobranchus</taxon>
    </lineage>
</organism>
<gene>
    <name evidence="2" type="ORF">PoB_000202000</name>
</gene>
<comment type="caution">
    <text evidence="2">The sequence shown here is derived from an EMBL/GenBank/DDBJ whole genome shotgun (WGS) entry which is preliminary data.</text>
</comment>
<feature type="region of interest" description="Disordered" evidence="1">
    <location>
        <begin position="1"/>
        <end position="24"/>
    </location>
</feature>
<evidence type="ECO:0000256" key="1">
    <source>
        <dbReference type="SAM" id="MobiDB-lite"/>
    </source>
</evidence>
<evidence type="ECO:0000313" key="3">
    <source>
        <dbReference type="Proteomes" id="UP000735302"/>
    </source>
</evidence>
<accession>A0AAV3XXJ3</accession>
<dbReference type="AlphaFoldDB" id="A0AAV3XXJ3"/>
<sequence>MGSRRNQSEELTQPADDRQTTDSGPLLINIVHLVPVGRTPQATKATELSANGQRTRSRPATGLHTTVWTKAQDHNVAKNICTKSIFVFPCVLDFALNQLVYPSGTVALTLSELAI</sequence>
<dbReference type="Proteomes" id="UP000735302">
    <property type="component" value="Unassembled WGS sequence"/>
</dbReference>
<reference evidence="2 3" key="1">
    <citation type="journal article" date="2021" name="Elife">
        <title>Chloroplast acquisition without the gene transfer in kleptoplastic sea slugs, Plakobranchus ocellatus.</title>
        <authorList>
            <person name="Maeda T."/>
            <person name="Takahashi S."/>
            <person name="Yoshida T."/>
            <person name="Shimamura S."/>
            <person name="Takaki Y."/>
            <person name="Nagai Y."/>
            <person name="Toyoda A."/>
            <person name="Suzuki Y."/>
            <person name="Arimoto A."/>
            <person name="Ishii H."/>
            <person name="Satoh N."/>
            <person name="Nishiyama T."/>
            <person name="Hasebe M."/>
            <person name="Maruyama T."/>
            <person name="Minagawa J."/>
            <person name="Obokata J."/>
            <person name="Shigenobu S."/>
        </authorList>
    </citation>
    <scope>NUCLEOTIDE SEQUENCE [LARGE SCALE GENOMIC DNA]</scope>
</reference>
<dbReference type="EMBL" id="BLXT01000273">
    <property type="protein sequence ID" value="GFN75514.1"/>
    <property type="molecule type" value="Genomic_DNA"/>
</dbReference>